<dbReference type="OrthoDB" id="4158087at2759"/>
<proteinExistence type="predicted"/>
<evidence type="ECO:0000313" key="3">
    <source>
        <dbReference type="EMBL" id="ORX94029.1"/>
    </source>
</evidence>
<dbReference type="AlphaFoldDB" id="A0A1Y1Y7T4"/>
<dbReference type="InterPro" id="IPR036864">
    <property type="entry name" value="Zn2-C6_fun-type_DNA-bd_sf"/>
</dbReference>
<evidence type="ECO:0000256" key="1">
    <source>
        <dbReference type="ARBA" id="ARBA00023242"/>
    </source>
</evidence>
<organism evidence="3 4">
    <name type="scientific">Clohesyomyces aquaticus</name>
    <dbReference type="NCBI Taxonomy" id="1231657"/>
    <lineage>
        <taxon>Eukaryota</taxon>
        <taxon>Fungi</taxon>
        <taxon>Dikarya</taxon>
        <taxon>Ascomycota</taxon>
        <taxon>Pezizomycotina</taxon>
        <taxon>Dothideomycetes</taxon>
        <taxon>Pleosporomycetidae</taxon>
        <taxon>Pleosporales</taxon>
        <taxon>Lindgomycetaceae</taxon>
        <taxon>Clohesyomyces</taxon>
    </lineage>
</organism>
<keyword evidence="1" id="KW-0539">Nucleus</keyword>
<dbReference type="Pfam" id="PF11951">
    <property type="entry name" value="Fungal_trans_2"/>
    <property type="match status" value="1"/>
</dbReference>
<dbReference type="PROSITE" id="PS50048">
    <property type="entry name" value="ZN2_CY6_FUNGAL_2"/>
    <property type="match status" value="1"/>
</dbReference>
<dbReference type="GO" id="GO:0000981">
    <property type="term" value="F:DNA-binding transcription factor activity, RNA polymerase II-specific"/>
    <property type="evidence" value="ECO:0007669"/>
    <property type="project" value="InterPro"/>
</dbReference>
<dbReference type="STRING" id="1231657.A0A1Y1Y7T4"/>
<dbReference type="PANTHER" id="PTHR37540">
    <property type="entry name" value="TRANSCRIPTION FACTOR (ACR-2), PUTATIVE-RELATED-RELATED"/>
    <property type="match status" value="1"/>
</dbReference>
<dbReference type="SUPFAM" id="SSF57701">
    <property type="entry name" value="Zn2/Cys6 DNA-binding domain"/>
    <property type="match status" value="1"/>
</dbReference>
<evidence type="ECO:0000313" key="4">
    <source>
        <dbReference type="Proteomes" id="UP000193144"/>
    </source>
</evidence>
<dbReference type="Gene3D" id="4.10.240.10">
    <property type="entry name" value="Zn(2)-C6 fungal-type DNA-binding domain"/>
    <property type="match status" value="1"/>
</dbReference>
<dbReference type="Pfam" id="PF00172">
    <property type="entry name" value="Zn_clus"/>
    <property type="match status" value="1"/>
</dbReference>
<dbReference type="PANTHER" id="PTHR37540:SF5">
    <property type="entry name" value="TRANSCRIPTION FACTOR DOMAIN-CONTAINING PROTEIN"/>
    <property type="match status" value="1"/>
</dbReference>
<protein>
    <recommendedName>
        <fullName evidence="2">Zn(2)-C6 fungal-type domain-containing protein</fullName>
    </recommendedName>
</protein>
<reference evidence="3 4" key="1">
    <citation type="submission" date="2016-07" db="EMBL/GenBank/DDBJ databases">
        <title>Pervasive Adenine N6-methylation of Active Genes in Fungi.</title>
        <authorList>
            <consortium name="DOE Joint Genome Institute"/>
            <person name="Mondo S.J."/>
            <person name="Dannebaum R.O."/>
            <person name="Kuo R.C."/>
            <person name="Labutti K."/>
            <person name="Haridas S."/>
            <person name="Kuo A."/>
            <person name="Salamov A."/>
            <person name="Ahrendt S.R."/>
            <person name="Lipzen A."/>
            <person name="Sullivan W."/>
            <person name="Andreopoulos W.B."/>
            <person name="Clum A."/>
            <person name="Lindquist E."/>
            <person name="Daum C."/>
            <person name="Ramamoorthy G.K."/>
            <person name="Gryganskyi A."/>
            <person name="Culley D."/>
            <person name="Magnuson J.K."/>
            <person name="James T.Y."/>
            <person name="O'Malley M.A."/>
            <person name="Stajich J.E."/>
            <person name="Spatafora J.W."/>
            <person name="Visel A."/>
            <person name="Grigoriev I.V."/>
        </authorList>
    </citation>
    <scope>NUCLEOTIDE SEQUENCE [LARGE SCALE GENOMIC DNA]</scope>
    <source>
        <strain evidence="3 4">CBS 115471</strain>
    </source>
</reference>
<dbReference type="InterPro" id="IPR001138">
    <property type="entry name" value="Zn2Cys6_DnaBD"/>
</dbReference>
<dbReference type="SMART" id="SM00066">
    <property type="entry name" value="GAL4"/>
    <property type="match status" value="1"/>
</dbReference>
<accession>A0A1Y1Y7T4</accession>
<dbReference type="PROSITE" id="PS00463">
    <property type="entry name" value="ZN2_CY6_FUNGAL_1"/>
    <property type="match status" value="1"/>
</dbReference>
<dbReference type="EMBL" id="MCFA01000320">
    <property type="protein sequence ID" value="ORX94029.1"/>
    <property type="molecule type" value="Genomic_DNA"/>
</dbReference>
<dbReference type="GO" id="GO:0008270">
    <property type="term" value="F:zinc ion binding"/>
    <property type="evidence" value="ECO:0007669"/>
    <property type="project" value="InterPro"/>
</dbReference>
<keyword evidence="4" id="KW-1185">Reference proteome</keyword>
<dbReference type="Proteomes" id="UP000193144">
    <property type="component" value="Unassembled WGS sequence"/>
</dbReference>
<sequence>MRHTLRRSCASCATSKHGCDLRMPRCSRCAKRGVECIYANEPLTTPLASGGKDAGTLVPLEEYQPLSDHSLVSLDPFDSYPQTRLPRKYTQRLIHTFLHKIAFQYYPLDVSPTSNPFLMSWWPLALGDPALFHVSLQTACLDEELLAQKGFHNSFILMADSVSLLRRKIENTSLAMQDGTINSVITLATIEFGKGNIEVSEMHVEGVKQLVHLRGGISSVRQTSPLTARMVSWVSMLIMGHPQFQTQDDDGIGDGLPPIPEWQLDSTGTDCQDRELFGLEVDYAVTNVLIRLRSIFRRAQRVPLPTTRLHDLTCFAIHRLLNSTPKDEIALFPMTECIRYTIILYMFIAHGPTYYSHVVIQNSILVHLMEYIEQAQPDFLVHGSLDVWFVAVGMAASTGTPHYTWFAERARIIAALLEVPSSTEALSRMQSILWLDTPQGETIFRPHWDVILDPPAHSSDLALKTAVP</sequence>
<feature type="domain" description="Zn(2)-C6 fungal-type" evidence="2">
    <location>
        <begin position="8"/>
        <end position="38"/>
    </location>
</feature>
<evidence type="ECO:0000259" key="2">
    <source>
        <dbReference type="PROSITE" id="PS50048"/>
    </source>
</evidence>
<dbReference type="CDD" id="cd00067">
    <property type="entry name" value="GAL4"/>
    <property type="match status" value="1"/>
</dbReference>
<dbReference type="InterPro" id="IPR021858">
    <property type="entry name" value="Fun_TF"/>
</dbReference>
<comment type="caution">
    <text evidence="3">The sequence shown here is derived from an EMBL/GenBank/DDBJ whole genome shotgun (WGS) entry which is preliminary data.</text>
</comment>
<name>A0A1Y1Y7T4_9PLEO</name>
<gene>
    <name evidence="3" type="ORF">BCR34DRAFT_499527</name>
</gene>